<keyword evidence="3" id="KW-1185">Reference proteome</keyword>
<dbReference type="AlphaFoldDB" id="A0A9W8CG04"/>
<dbReference type="EMBL" id="JANBOH010000434">
    <property type="protein sequence ID" value="KAJ1642288.1"/>
    <property type="molecule type" value="Genomic_DNA"/>
</dbReference>
<dbReference type="Proteomes" id="UP001145021">
    <property type="component" value="Unassembled WGS sequence"/>
</dbReference>
<feature type="region of interest" description="Disordered" evidence="1">
    <location>
        <begin position="424"/>
        <end position="520"/>
    </location>
</feature>
<feature type="compositionally biased region" description="Polar residues" evidence="1">
    <location>
        <begin position="507"/>
        <end position="520"/>
    </location>
</feature>
<comment type="caution">
    <text evidence="2">The sequence shown here is derived from an EMBL/GenBank/DDBJ whole genome shotgun (WGS) entry which is preliminary data.</text>
</comment>
<feature type="compositionally biased region" description="Low complexity" evidence="1">
    <location>
        <begin position="468"/>
        <end position="481"/>
    </location>
</feature>
<protein>
    <submittedName>
        <fullName evidence="2">Uncharacterized protein</fullName>
    </submittedName>
</protein>
<feature type="region of interest" description="Disordered" evidence="1">
    <location>
        <begin position="541"/>
        <end position="570"/>
    </location>
</feature>
<proteinExistence type="predicted"/>
<reference evidence="2" key="1">
    <citation type="submission" date="2022-07" db="EMBL/GenBank/DDBJ databases">
        <title>Phylogenomic reconstructions and comparative analyses of Kickxellomycotina fungi.</title>
        <authorList>
            <person name="Reynolds N.K."/>
            <person name="Stajich J.E."/>
            <person name="Barry K."/>
            <person name="Grigoriev I.V."/>
            <person name="Crous P."/>
            <person name="Smith M.E."/>
        </authorList>
    </citation>
    <scope>NUCLEOTIDE SEQUENCE</scope>
    <source>
        <strain evidence="2">NBRC 105413</strain>
    </source>
</reference>
<feature type="compositionally biased region" description="Polar residues" evidence="1">
    <location>
        <begin position="482"/>
        <end position="491"/>
    </location>
</feature>
<name>A0A9W8CG04_9FUNG</name>
<gene>
    <name evidence="2" type="ORF">LPJ64_005853</name>
</gene>
<sequence length="630" mass="71410">MSQNNTSVSENAGTFSMGKGLRTVWSIEDDYTFVYTLSQNTECSDKIGLVLNHKYVEPSIIIFVQQLLNQNLSIDEVSERLAKKFPNKSQDLRSTGCLKLLIELKSNLPGFAYSQLNHKHINMWTRSIVPFRNLFNSGGLFKGKSKFHKDCKRFVKCILEFLVYEQAVGSKDDYKNIFVKGPSQGSKLLEQWLNAMFKVHGKDMASFLRCCSVKLARSFVSSTDYQQATVAEKGILKKQDPSIGELIPILKSYLSQINEFLGESNDFNYDFIPQTVMSTRAYKTPSVASRTVANSHNPGPAVIPRIGNNAIMMEKGHFAGPRYSVREAFYGLSPYQRHPEYCDPRPAHFVNMHEYPQHPQAWCSSMPVAKSHPVRFYPPEPQYDYGPAYHAGYAYDRPGYASRERMVGREPEYAWPQSRAYEQQHHQYAREQAACQQRTRLPSVSIDARDSGSYSRLPRVDQYRSHPYARPLRRSSSPSAYKQESSRQIGQEYSLYTKKTEEKSATGPYSNPGSTKQSPTIQDRFLESKSKVDYIVHKDTDNAQVPRDSSAECHKSDNTAAGTPVSDMTPEKQFQPTEMISSNTAINEQLPKKPFGSKLFALSVKPDDKVSADMKSVSKNVVVISNNRIH</sequence>
<evidence type="ECO:0000256" key="1">
    <source>
        <dbReference type="SAM" id="MobiDB-lite"/>
    </source>
</evidence>
<evidence type="ECO:0000313" key="3">
    <source>
        <dbReference type="Proteomes" id="UP001145021"/>
    </source>
</evidence>
<evidence type="ECO:0000313" key="2">
    <source>
        <dbReference type="EMBL" id="KAJ1642288.1"/>
    </source>
</evidence>
<organism evidence="2 3">
    <name type="scientific">Coemansia asiatica</name>
    <dbReference type="NCBI Taxonomy" id="1052880"/>
    <lineage>
        <taxon>Eukaryota</taxon>
        <taxon>Fungi</taxon>
        <taxon>Fungi incertae sedis</taxon>
        <taxon>Zoopagomycota</taxon>
        <taxon>Kickxellomycotina</taxon>
        <taxon>Kickxellomycetes</taxon>
        <taxon>Kickxellales</taxon>
        <taxon>Kickxellaceae</taxon>
        <taxon>Coemansia</taxon>
    </lineage>
</organism>
<accession>A0A9W8CG04</accession>